<organism evidence="2 3">
    <name type="scientific">Flavonifractor plautii</name>
    <name type="common">Fusobacterium plautii</name>
    <dbReference type="NCBI Taxonomy" id="292800"/>
    <lineage>
        <taxon>Bacteria</taxon>
        <taxon>Bacillati</taxon>
        <taxon>Bacillota</taxon>
        <taxon>Clostridia</taxon>
        <taxon>Eubacteriales</taxon>
        <taxon>Oscillospiraceae</taxon>
        <taxon>Flavonifractor</taxon>
    </lineage>
</organism>
<sequence>METIELSGRTGQEVYEELKHRLEGMGYLPDEYFLLDADWEDRRVIPRNADLFCTTDYGDSEGIYLDVYLKWYGEDGKPVIKSFATGKTLGESGSDMDRMFLISSAITKAFHGEQGAYARYRQMEDGTKAEGVVLHLSPKEQRVLMDALLEQRMRQEAQMTNTEQLLRRMTGSITAYMDEVGARPLRMSTADRAVLAIRDGELYAFSSLAAQITKPEERGSLLAAAAGRPGPVGKRMARLMLGTKSPYPEDVWLDACKRAVDTGDLQRVQMMLDRTLDKVDNPSLSLTGEVLRYAYLQNPAMGRDLIRWAPPEQAAAAPIGLLYDTARACDLHALTNLIRKGLQPQGSAAPALRPLIARGSEWMAVELLRSVLQVRQDDYEALDACLREHASSAAETLLENGVELDGYAEWAAKQNILLDAQAQEILEVLKLQHGQIQQQNDGEAPTEAQHSGFGGERSSGEMSGPRPQGEAKGMERGMTMGGMSL</sequence>
<comment type="caution">
    <text evidence="2">The sequence shown here is derived from an EMBL/GenBank/DDBJ whole genome shotgun (WGS) entry which is preliminary data.</text>
</comment>
<feature type="region of interest" description="Disordered" evidence="1">
    <location>
        <begin position="436"/>
        <end position="485"/>
    </location>
</feature>
<dbReference type="RefSeq" id="WP_195309244.1">
    <property type="nucleotide sequence ID" value="NZ_BAABZG010000001.1"/>
</dbReference>
<protein>
    <submittedName>
        <fullName evidence="2">Ankyrin repeat domain-containing protein</fullName>
    </submittedName>
</protein>
<dbReference type="EMBL" id="JAQLWO010000008">
    <property type="protein sequence ID" value="MDB7906064.1"/>
    <property type="molecule type" value="Genomic_DNA"/>
</dbReference>
<evidence type="ECO:0000313" key="3">
    <source>
        <dbReference type="Proteomes" id="UP001211006"/>
    </source>
</evidence>
<proteinExistence type="predicted"/>
<evidence type="ECO:0000256" key="1">
    <source>
        <dbReference type="SAM" id="MobiDB-lite"/>
    </source>
</evidence>
<reference evidence="2" key="1">
    <citation type="submission" date="2023-01" db="EMBL/GenBank/DDBJ databases">
        <title>Human gut microbiome strain richness.</title>
        <authorList>
            <person name="Chen-Liaw A."/>
        </authorList>
    </citation>
    <scope>NUCLEOTIDE SEQUENCE</scope>
    <source>
        <strain evidence="2">2225st1_A6_2225SCRN_200828</strain>
    </source>
</reference>
<dbReference type="Proteomes" id="UP001211006">
    <property type="component" value="Unassembled WGS sequence"/>
</dbReference>
<evidence type="ECO:0000313" key="2">
    <source>
        <dbReference type="EMBL" id="MDB7906064.1"/>
    </source>
</evidence>
<name>A0AAW6C2F1_FLAPL</name>
<gene>
    <name evidence="2" type="ORF">PND83_08775</name>
</gene>
<dbReference type="AlphaFoldDB" id="A0AAW6C2F1"/>
<accession>A0AAW6C2F1</accession>